<comment type="caution">
    <text evidence="5">The sequence shown here is derived from an EMBL/GenBank/DDBJ whole genome shotgun (WGS) entry which is preliminary data.</text>
</comment>
<dbReference type="STRING" id="1229521.D791_01426"/>
<reference evidence="5 6" key="2">
    <citation type="journal article" date="2015" name="Syst. Appl. Microbiol.">
        <title>Nitrincola nitratireducens sp. nov. isolated from a haloalkaline crater lake.</title>
        <authorList>
            <person name="Singh A."/>
            <person name="Vaidya B."/>
            <person name="Tanuku N.R."/>
            <person name="Pinnaka A.K."/>
        </authorList>
    </citation>
    <scope>NUCLEOTIDE SEQUENCE [LARGE SCALE GENOMIC DNA]</scope>
    <source>
        <strain evidence="5 6">AK23</strain>
    </source>
</reference>
<dbReference type="Gene3D" id="3.40.50.1000">
    <property type="entry name" value="HAD superfamily/HAD-like"/>
    <property type="match status" value="1"/>
</dbReference>
<dbReference type="GO" id="GO:0008967">
    <property type="term" value="F:phosphoglycolate phosphatase activity"/>
    <property type="evidence" value="ECO:0007669"/>
    <property type="project" value="TreeGrafter"/>
</dbReference>
<proteinExistence type="predicted"/>
<dbReference type="Pfam" id="PF13419">
    <property type="entry name" value="HAD_2"/>
    <property type="match status" value="1"/>
</dbReference>
<dbReference type="InterPro" id="IPR036412">
    <property type="entry name" value="HAD-like_sf"/>
</dbReference>
<reference evidence="6" key="1">
    <citation type="submission" date="2012-11" db="EMBL/GenBank/DDBJ databases">
        <authorList>
            <person name="Singh A."/>
            <person name="Pinnaka A.K."/>
            <person name="Vaidya B."/>
        </authorList>
    </citation>
    <scope>NUCLEOTIDE SEQUENCE [LARGE SCALE GENOMIC DNA]</scope>
    <source>
        <strain evidence="6">AK23</strain>
    </source>
</reference>
<keyword evidence="4" id="KW-0119">Carbohydrate metabolism</keyword>
<keyword evidence="2" id="KW-0378">Hydrolase</keyword>
<dbReference type="EMBL" id="AONB01000005">
    <property type="protein sequence ID" value="EXJ11653.1"/>
    <property type="molecule type" value="Genomic_DNA"/>
</dbReference>
<sequence length="67" mass="7365">MQHMNVTPQTTLYVGDHIRDIQAGHAAGMTTIAAGFGYLAIDESIDEWSSHFKVDHATELLPLLQSI</sequence>
<dbReference type="InterPro" id="IPR041492">
    <property type="entry name" value="HAD_2"/>
</dbReference>
<keyword evidence="6" id="KW-1185">Reference proteome</keyword>
<evidence type="ECO:0000313" key="6">
    <source>
        <dbReference type="Proteomes" id="UP000019464"/>
    </source>
</evidence>
<keyword evidence="1" id="KW-0479">Metal-binding</keyword>
<dbReference type="PATRIC" id="fig|1229521.3.peg.1442"/>
<evidence type="ECO:0000256" key="4">
    <source>
        <dbReference type="ARBA" id="ARBA00023277"/>
    </source>
</evidence>
<gene>
    <name evidence="5" type="ORF">D791_01426</name>
</gene>
<protein>
    <submittedName>
        <fullName evidence="5">Phosphoglycolate phosphatase</fullName>
    </submittedName>
</protein>
<dbReference type="GO" id="GO:0046872">
    <property type="term" value="F:metal ion binding"/>
    <property type="evidence" value="ECO:0007669"/>
    <property type="project" value="UniProtKB-KW"/>
</dbReference>
<dbReference type="InterPro" id="IPR050155">
    <property type="entry name" value="HAD-like_hydrolase_sf"/>
</dbReference>
<dbReference type="PANTHER" id="PTHR43434:SF23">
    <property type="entry name" value="PHOSPHOGLYCOLATE PHOSPHATASE"/>
    <property type="match status" value="1"/>
</dbReference>
<accession>W9UWN4</accession>
<evidence type="ECO:0000313" key="5">
    <source>
        <dbReference type="EMBL" id="EXJ11653.1"/>
    </source>
</evidence>
<dbReference type="GO" id="GO:0006281">
    <property type="term" value="P:DNA repair"/>
    <property type="evidence" value="ECO:0007669"/>
    <property type="project" value="TreeGrafter"/>
</dbReference>
<dbReference type="GO" id="GO:0005829">
    <property type="term" value="C:cytosol"/>
    <property type="evidence" value="ECO:0007669"/>
    <property type="project" value="TreeGrafter"/>
</dbReference>
<dbReference type="PANTHER" id="PTHR43434">
    <property type="entry name" value="PHOSPHOGLYCOLATE PHOSPHATASE"/>
    <property type="match status" value="1"/>
</dbReference>
<dbReference type="OrthoDB" id="9776368at2"/>
<organism evidence="5 6">
    <name type="scientific">Nitrincola nitratireducens</name>
    <dbReference type="NCBI Taxonomy" id="1229521"/>
    <lineage>
        <taxon>Bacteria</taxon>
        <taxon>Pseudomonadati</taxon>
        <taxon>Pseudomonadota</taxon>
        <taxon>Gammaproteobacteria</taxon>
        <taxon>Oceanospirillales</taxon>
        <taxon>Oceanospirillaceae</taxon>
        <taxon>Nitrincola</taxon>
    </lineage>
</organism>
<name>W9UWN4_9GAMM</name>
<dbReference type="SUPFAM" id="SSF56784">
    <property type="entry name" value="HAD-like"/>
    <property type="match status" value="1"/>
</dbReference>
<keyword evidence="3" id="KW-0460">Magnesium</keyword>
<dbReference type="AlphaFoldDB" id="W9UWN4"/>
<dbReference type="InterPro" id="IPR023214">
    <property type="entry name" value="HAD_sf"/>
</dbReference>
<evidence type="ECO:0000256" key="3">
    <source>
        <dbReference type="ARBA" id="ARBA00022842"/>
    </source>
</evidence>
<evidence type="ECO:0000256" key="2">
    <source>
        <dbReference type="ARBA" id="ARBA00022801"/>
    </source>
</evidence>
<dbReference type="Proteomes" id="UP000019464">
    <property type="component" value="Unassembled WGS sequence"/>
</dbReference>
<evidence type="ECO:0000256" key="1">
    <source>
        <dbReference type="ARBA" id="ARBA00022723"/>
    </source>
</evidence>